<dbReference type="OrthoDB" id="529208at2"/>
<dbReference type="InterPro" id="IPR013216">
    <property type="entry name" value="Methyltransf_11"/>
</dbReference>
<name>A0A4R1XUI3_ACICA</name>
<feature type="compositionally biased region" description="Polar residues" evidence="1">
    <location>
        <begin position="7"/>
        <end position="22"/>
    </location>
</feature>
<dbReference type="GO" id="GO:0008757">
    <property type="term" value="F:S-adenosylmethionine-dependent methyltransferase activity"/>
    <property type="evidence" value="ECO:0007669"/>
    <property type="project" value="InterPro"/>
</dbReference>
<keyword evidence="4" id="KW-1185">Reference proteome</keyword>
<feature type="domain" description="Methyltransferase type 11" evidence="2">
    <location>
        <begin position="58"/>
        <end position="154"/>
    </location>
</feature>
<keyword evidence="3" id="KW-0830">Ubiquinone</keyword>
<gene>
    <name evidence="3" type="ORF">EC844_11491</name>
</gene>
<dbReference type="CDD" id="cd02440">
    <property type="entry name" value="AdoMet_MTases"/>
    <property type="match status" value="1"/>
</dbReference>
<protein>
    <submittedName>
        <fullName evidence="3">Ubiquinone/menaquinone biosynthesis C-methylase UbiE</fullName>
    </submittedName>
</protein>
<dbReference type="Gene3D" id="3.40.50.150">
    <property type="entry name" value="Vaccinia Virus protein VP39"/>
    <property type="match status" value="1"/>
</dbReference>
<dbReference type="InterPro" id="IPR029063">
    <property type="entry name" value="SAM-dependent_MTases_sf"/>
</dbReference>
<organism evidence="3 4">
    <name type="scientific">Acinetobacter calcoaceticus</name>
    <dbReference type="NCBI Taxonomy" id="471"/>
    <lineage>
        <taxon>Bacteria</taxon>
        <taxon>Pseudomonadati</taxon>
        <taxon>Pseudomonadota</taxon>
        <taxon>Gammaproteobacteria</taxon>
        <taxon>Moraxellales</taxon>
        <taxon>Moraxellaceae</taxon>
        <taxon>Acinetobacter</taxon>
        <taxon>Acinetobacter calcoaceticus/baumannii complex</taxon>
    </lineage>
</organism>
<dbReference type="Proteomes" id="UP000294963">
    <property type="component" value="Unassembled WGS sequence"/>
</dbReference>
<dbReference type="GO" id="GO:0032259">
    <property type="term" value="P:methylation"/>
    <property type="evidence" value="ECO:0007669"/>
    <property type="project" value="UniProtKB-KW"/>
</dbReference>
<evidence type="ECO:0000259" key="2">
    <source>
        <dbReference type="Pfam" id="PF08241"/>
    </source>
</evidence>
<dbReference type="AlphaFoldDB" id="A0A4R1XUI3"/>
<keyword evidence="3" id="KW-0808">Transferase</keyword>
<keyword evidence="3" id="KW-0489">Methyltransferase</keyword>
<sequence length="264" mass="30047">MHRHHANTSTTQKSQHDINQQQYHQKSDAYLNSTVHAQGIEFAKMQQLVGQYPAAQVLDLGCGGGHVSYQVAANSQQVTAYDLSAEMVDLVVAQAGKKGMHQIVGQVGPAEHLDFADHHFDVVLSRYSAHHWQDLAQALQQIYRVLKPQGKVILFDTLGSEHPSIDTFIQSIEFIRDPSHVRNYSLAQWVRFAEYAGFQVEVVEIQHLELDFKSWVERMQTPETAVQSIRYLHSKVSDMVRRYFNLQADGTFSNRAIYLQLSKI</sequence>
<reference evidence="3 4" key="1">
    <citation type="submission" date="2019-03" db="EMBL/GenBank/DDBJ databases">
        <title>Genomic analyses of the natural microbiome of Caenorhabditis elegans.</title>
        <authorList>
            <person name="Samuel B."/>
        </authorList>
    </citation>
    <scope>NUCLEOTIDE SEQUENCE [LARGE SCALE GENOMIC DNA]</scope>
    <source>
        <strain evidence="3 4">JUb89</strain>
    </source>
</reference>
<dbReference type="Pfam" id="PF08241">
    <property type="entry name" value="Methyltransf_11"/>
    <property type="match status" value="1"/>
</dbReference>
<dbReference type="EMBL" id="SLVJ01000014">
    <property type="protein sequence ID" value="TCM65845.1"/>
    <property type="molecule type" value="Genomic_DNA"/>
</dbReference>
<comment type="caution">
    <text evidence="3">The sequence shown here is derived from an EMBL/GenBank/DDBJ whole genome shotgun (WGS) entry which is preliminary data.</text>
</comment>
<evidence type="ECO:0000313" key="4">
    <source>
        <dbReference type="Proteomes" id="UP000294963"/>
    </source>
</evidence>
<feature type="region of interest" description="Disordered" evidence="1">
    <location>
        <begin position="1"/>
        <end position="22"/>
    </location>
</feature>
<accession>A0A4R1XUI3</accession>
<dbReference type="PANTHER" id="PTHR43591">
    <property type="entry name" value="METHYLTRANSFERASE"/>
    <property type="match status" value="1"/>
</dbReference>
<proteinExistence type="predicted"/>
<evidence type="ECO:0000313" key="3">
    <source>
        <dbReference type="EMBL" id="TCM65845.1"/>
    </source>
</evidence>
<evidence type="ECO:0000256" key="1">
    <source>
        <dbReference type="SAM" id="MobiDB-lite"/>
    </source>
</evidence>
<dbReference type="SUPFAM" id="SSF53335">
    <property type="entry name" value="S-adenosyl-L-methionine-dependent methyltransferases"/>
    <property type="match status" value="1"/>
</dbReference>